<reference evidence="10 11" key="1">
    <citation type="journal article" date="2013" name="Genome Biol. Evol.">
        <title>Genome evolution and phylogenomic analysis of candidatus kinetoplastibacterium, the betaproteobacterial endosymbionts of strigomonas and angomonas.</title>
        <authorList>
            <person name="Alves J.M."/>
            <person name="Serrano M.G."/>
            <person name="Maia da Silva F."/>
            <person name="Voegtly L.J."/>
            <person name="Matveyev A.V."/>
            <person name="Teixeira M.M."/>
            <person name="Camargo E.P."/>
            <person name="Buck G.A."/>
        </authorList>
    </citation>
    <scope>NUCLEOTIDE SEQUENCE [LARGE SCALE GENOMIC DNA]</scope>
    <source>
        <strain evidence="10 11">TCC219</strain>
    </source>
</reference>
<dbReference type="GO" id="GO:0031460">
    <property type="term" value="P:glycine betaine transport"/>
    <property type="evidence" value="ECO:0007669"/>
    <property type="project" value="TreeGrafter"/>
</dbReference>
<comment type="similarity">
    <text evidence="7 8">Belongs to the drug/metabolite transporter (DMT) superfamily. Small multidrug resistance (SMR) (TC 2.A.7.1) family.</text>
</comment>
<keyword evidence="11" id="KW-1185">Reference proteome</keyword>
<dbReference type="GO" id="GO:0015297">
    <property type="term" value="F:antiporter activity"/>
    <property type="evidence" value="ECO:0007669"/>
    <property type="project" value="TreeGrafter"/>
</dbReference>
<dbReference type="SUPFAM" id="SSF103481">
    <property type="entry name" value="Multidrug resistance efflux transporter EmrE"/>
    <property type="match status" value="1"/>
</dbReference>
<dbReference type="PATRIC" id="fig|1208921.3.peg.511"/>
<dbReference type="Gene3D" id="1.10.3730.20">
    <property type="match status" value="1"/>
</dbReference>
<dbReference type="eggNOG" id="COG2076">
    <property type="taxonomic scope" value="Bacteria"/>
</dbReference>
<feature type="transmembrane region" description="Helical" evidence="9">
    <location>
        <begin position="37"/>
        <end position="55"/>
    </location>
</feature>
<evidence type="ECO:0000313" key="11">
    <source>
        <dbReference type="Proteomes" id="UP000011658"/>
    </source>
</evidence>
<evidence type="ECO:0000256" key="3">
    <source>
        <dbReference type="ARBA" id="ARBA00022475"/>
    </source>
</evidence>
<dbReference type="InterPro" id="IPR037185">
    <property type="entry name" value="EmrE-like"/>
</dbReference>
<evidence type="ECO:0000256" key="8">
    <source>
        <dbReference type="RuleBase" id="RU003942"/>
    </source>
</evidence>
<evidence type="ECO:0000256" key="1">
    <source>
        <dbReference type="ARBA" id="ARBA00004651"/>
    </source>
</evidence>
<gene>
    <name evidence="10" type="ORF">ST1E_0905</name>
</gene>
<evidence type="ECO:0000256" key="2">
    <source>
        <dbReference type="ARBA" id="ARBA00022448"/>
    </source>
</evidence>
<organism evidence="10 11">
    <name type="scientific">Candidatus Kinetoplastidibacterium galati TCC219</name>
    <dbReference type="NCBI Taxonomy" id="1208921"/>
    <lineage>
        <taxon>Bacteria</taxon>
        <taxon>Pseudomonadati</taxon>
        <taxon>Pseudomonadota</taxon>
        <taxon>Betaproteobacteria</taxon>
        <taxon>Candidatus Kinetoplastidibacterium</taxon>
    </lineage>
</organism>
<dbReference type="GO" id="GO:0015199">
    <property type="term" value="F:amino-acid betaine transmembrane transporter activity"/>
    <property type="evidence" value="ECO:0007669"/>
    <property type="project" value="TreeGrafter"/>
</dbReference>
<comment type="subcellular location">
    <subcellularLocation>
        <location evidence="1 8">Cell membrane</location>
        <topology evidence="1 8">Multi-pass membrane protein</topology>
    </subcellularLocation>
</comment>
<dbReference type="EMBL" id="CP003806">
    <property type="protein sequence ID" value="AGF49224.1"/>
    <property type="molecule type" value="Genomic_DNA"/>
</dbReference>
<sequence length="115" mass="12839">MKVDIMKFTYLTIAIITELFATVALKNSIGFTRLWPSLFTCFFYIVSTYFLSLTLEEIPVGIAYAIWCGVGIILVSLIGVFFFKQTLDTPAIIGIVLIVLGVVIMNVFSKVNIED</sequence>
<evidence type="ECO:0000313" key="10">
    <source>
        <dbReference type="EMBL" id="AGF49224.1"/>
    </source>
</evidence>
<feature type="transmembrane region" description="Helical" evidence="9">
    <location>
        <begin position="62"/>
        <end position="83"/>
    </location>
</feature>
<keyword evidence="3" id="KW-1003">Cell membrane</keyword>
<evidence type="ECO:0000256" key="7">
    <source>
        <dbReference type="ARBA" id="ARBA00038032"/>
    </source>
</evidence>
<keyword evidence="2" id="KW-0813">Transport</keyword>
<keyword evidence="6 9" id="KW-0472">Membrane</keyword>
<dbReference type="KEGG" id="kga:ST1E_0905"/>
<dbReference type="GO" id="GO:1990961">
    <property type="term" value="P:xenobiotic detoxification by transmembrane export across the plasma membrane"/>
    <property type="evidence" value="ECO:0007669"/>
    <property type="project" value="UniProtKB-ARBA"/>
</dbReference>
<evidence type="ECO:0000256" key="6">
    <source>
        <dbReference type="ARBA" id="ARBA00023136"/>
    </source>
</evidence>
<evidence type="ECO:0000256" key="4">
    <source>
        <dbReference type="ARBA" id="ARBA00022692"/>
    </source>
</evidence>
<dbReference type="PANTHER" id="PTHR30561:SF1">
    <property type="entry name" value="MULTIDRUG TRANSPORTER EMRE"/>
    <property type="match status" value="1"/>
</dbReference>
<evidence type="ECO:0000256" key="9">
    <source>
        <dbReference type="SAM" id="Phobius"/>
    </source>
</evidence>
<dbReference type="FunFam" id="1.10.3730.20:FF:000001">
    <property type="entry name" value="Quaternary ammonium compound resistance transporter SugE"/>
    <property type="match status" value="1"/>
</dbReference>
<dbReference type="InterPro" id="IPR000390">
    <property type="entry name" value="Small_drug/metabolite_transptr"/>
</dbReference>
<dbReference type="Proteomes" id="UP000011658">
    <property type="component" value="Chromosome"/>
</dbReference>
<dbReference type="Pfam" id="PF00893">
    <property type="entry name" value="Multi_Drug_Res"/>
    <property type="match status" value="1"/>
</dbReference>
<dbReference type="AlphaFoldDB" id="M1M1W2"/>
<dbReference type="GO" id="GO:0005886">
    <property type="term" value="C:plasma membrane"/>
    <property type="evidence" value="ECO:0007669"/>
    <property type="project" value="UniProtKB-SubCell"/>
</dbReference>
<dbReference type="STRING" id="1208921.ST1E_0905"/>
<accession>M1M1W2</accession>
<feature type="transmembrane region" description="Helical" evidence="9">
    <location>
        <begin position="7"/>
        <end position="25"/>
    </location>
</feature>
<evidence type="ECO:0000256" key="5">
    <source>
        <dbReference type="ARBA" id="ARBA00022989"/>
    </source>
</evidence>
<dbReference type="PANTHER" id="PTHR30561">
    <property type="entry name" value="SMR FAMILY PROTON-DEPENDENT DRUG EFFLUX TRANSPORTER SUGE"/>
    <property type="match status" value="1"/>
</dbReference>
<feature type="transmembrane region" description="Helical" evidence="9">
    <location>
        <begin position="89"/>
        <end position="108"/>
    </location>
</feature>
<proteinExistence type="inferred from homology"/>
<dbReference type="HOGENOM" id="CLU_133067_0_2_4"/>
<keyword evidence="4 8" id="KW-0812">Transmembrane</keyword>
<protein>
    <submittedName>
        <fullName evidence="10">SMR family small multidrug resistance protein</fullName>
    </submittedName>
</protein>
<dbReference type="InterPro" id="IPR045324">
    <property type="entry name" value="Small_multidrug_res"/>
</dbReference>
<name>M1M1W2_9PROT</name>
<keyword evidence="5 9" id="KW-1133">Transmembrane helix</keyword>
<dbReference type="GO" id="GO:0015220">
    <property type="term" value="F:choline transmembrane transporter activity"/>
    <property type="evidence" value="ECO:0007669"/>
    <property type="project" value="TreeGrafter"/>
</dbReference>